<evidence type="ECO:0000313" key="3">
    <source>
        <dbReference type="Proteomes" id="UP000244446"/>
    </source>
</evidence>
<dbReference type="EMBL" id="QCYH01000001">
    <property type="protein sequence ID" value="PVA11919.1"/>
    <property type="molecule type" value="Genomic_DNA"/>
</dbReference>
<proteinExistence type="predicted"/>
<keyword evidence="1" id="KW-0812">Transmembrane</keyword>
<gene>
    <name evidence="2" type="ORF">DC366_03055</name>
</gene>
<dbReference type="AlphaFoldDB" id="A0A2T7GBX6"/>
<keyword evidence="1" id="KW-0472">Membrane</keyword>
<protein>
    <submittedName>
        <fullName evidence="2">Uncharacterized protein</fullName>
    </submittedName>
</protein>
<evidence type="ECO:0000256" key="1">
    <source>
        <dbReference type="SAM" id="Phobius"/>
    </source>
</evidence>
<feature type="transmembrane region" description="Helical" evidence="1">
    <location>
        <begin position="75"/>
        <end position="98"/>
    </location>
</feature>
<reference evidence="2 3" key="1">
    <citation type="submission" date="2018-04" db="EMBL/GenBank/DDBJ databases">
        <title>Pelagivirga bohaiensis gen. nov., sp. nov., a bacterium isolated from the Bohai Sea.</title>
        <authorList>
            <person name="Ji X."/>
        </authorList>
    </citation>
    <scope>NUCLEOTIDE SEQUENCE [LARGE SCALE GENOMIC DNA]</scope>
    <source>
        <strain evidence="2 3">BH-SD19</strain>
    </source>
</reference>
<keyword evidence="1" id="KW-1133">Transmembrane helix</keyword>
<dbReference type="Proteomes" id="UP000244446">
    <property type="component" value="Unassembled WGS sequence"/>
</dbReference>
<name>A0A2T7GBX6_9RHOB</name>
<evidence type="ECO:0000313" key="2">
    <source>
        <dbReference type="EMBL" id="PVA11919.1"/>
    </source>
</evidence>
<organism evidence="2 3">
    <name type="scientific">Pelagivirga sediminicola</name>
    <dbReference type="NCBI Taxonomy" id="2170575"/>
    <lineage>
        <taxon>Bacteria</taxon>
        <taxon>Pseudomonadati</taxon>
        <taxon>Pseudomonadota</taxon>
        <taxon>Alphaproteobacteria</taxon>
        <taxon>Rhodobacterales</taxon>
        <taxon>Paracoccaceae</taxon>
        <taxon>Pelagivirga</taxon>
    </lineage>
</organism>
<keyword evidence="3" id="KW-1185">Reference proteome</keyword>
<sequence>MRPEDDAVARALRALRHDGAAEPSGALMTRIAGDAAAMRALAAARAAPPAPSDLLMARVARDAARNRPRRWRERGAWAGLAAAGIAGLTLGLAGPGWLLPDGAAGAVQAGGEVLIADLAPTYDFQYLDSE</sequence>
<comment type="caution">
    <text evidence="2">The sequence shown here is derived from an EMBL/GenBank/DDBJ whole genome shotgun (WGS) entry which is preliminary data.</text>
</comment>
<accession>A0A2T7GBX6</accession>